<organism evidence="1 2">
    <name type="scientific">Colletotrichum godetiae</name>
    <dbReference type="NCBI Taxonomy" id="1209918"/>
    <lineage>
        <taxon>Eukaryota</taxon>
        <taxon>Fungi</taxon>
        <taxon>Dikarya</taxon>
        <taxon>Ascomycota</taxon>
        <taxon>Pezizomycotina</taxon>
        <taxon>Sordariomycetes</taxon>
        <taxon>Hypocreomycetidae</taxon>
        <taxon>Glomerellales</taxon>
        <taxon>Glomerellaceae</taxon>
        <taxon>Colletotrichum</taxon>
        <taxon>Colletotrichum acutatum species complex</taxon>
    </lineage>
</organism>
<evidence type="ECO:0000313" key="2">
    <source>
        <dbReference type="Proteomes" id="UP001224890"/>
    </source>
</evidence>
<dbReference type="AlphaFoldDB" id="A0AAJ0ES53"/>
<dbReference type="EMBL" id="JAHMHR010000064">
    <property type="protein sequence ID" value="KAK1659148.1"/>
    <property type="molecule type" value="Genomic_DNA"/>
</dbReference>
<keyword evidence="2" id="KW-1185">Reference proteome</keyword>
<reference evidence="1" key="1">
    <citation type="submission" date="2021-06" db="EMBL/GenBank/DDBJ databases">
        <title>Comparative genomics, transcriptomics and evolutionary studies reveal genomic signatures of adaptation to plant cell wall in hemibiotrophic fungi.</title>
        <authorList>
            <consortium name="DOE Joint Genome Institute"/>
            <person name="Baroncelli R."/>
            <person name="Diaz J.F."/>
            <person name="Benocci T."/>
            <person name="Peng M."/>
            <person name="Battaglia E."/>
            <person name="Haridas S."/>
            <person name="Andreopoulos W."/>
            <person name="Labutti K."/>
            <person name="Pangilinan J."/>
            <person name="Floch G.L."/>
            <person name="Makela M.R."/>
            <person name="Henrissat B."/>
            <person name="Grigoriev I.V."/>
            <person name="Crouch J.A."/>
            <person name="De Vries R.P."/>
            <person name="Sukno S.A."/>
            <person name="Thon M.R."/>
        </authorList>
    </citation>
    <scope>NUCLEOTIDE SEQUENCE</scope>
    <source>
        <strain evidence="1">CBS 193.32</strain>
    </source>
</reference>
<sequence>MRTLLVTIRNLKDNEDKETESEDQKQTMNFHIKSPQQQANLTLSAPHRLLVIGLRRGVFDGLSTIDDLFDSELDRIPIKAEFLHKPVLLVGNADDSGLNDDHSPMPAASLTKWIELRGERVGWPGQLTSCNIRRLTAATYVKALGDDHARMLMSHEPDSLILGRFFIDRTPLTDASNITLGEETRSSKAKEFSQLEITSGVPLDELPARRILETYGPELNALFRQYIRADSRYALFTQEEKKNRDRVLRRKAFLVMRTEMI</sequence>
<proteinExistence type="predicted"/>
<dbReference type="RefSeq" id="XP_060423912.1">
    <property type="nucleotide sequence ID" value="XM_060567077.1"/>
</dbReference>
<name>A0AAJ0ES53_9PEZI</name>
<dbReference type="GeneID" id="85451603"/>
<evidence type="ECO:0000313" key="1">
    <source>
        <dbReference type="EMBL" id="KAK1659148.1"/>
    </source>
</evidence>
<protein>
    <submittedName>
        <fullName evidence="1">Uncharacterized protein</fullName>
    </submittedName>
</protein>
<accession>A0AAJ0ES53</accession>
<gene>
    <name evidence="1" type="ORF">BDP55DRAFT_366315</name>
</gene>
<comment type="caution">
    <text evidence="1">The sequence shown here is derived from an EMBL/GenBank/DDBJ whole genome shotgun (WGS) entry which is preliminary data.</text>
</comment>
<dbReference type="Proteomes" id="UP001224890">
    <property type="component" value="Unassembled WGS sequence"/>
</dbReference>